<dbReference type="SUPFAM" id="SSF49344">
    <property type="entry name" value="CBD9-like"/>
    <property type="match status" value="1"/>
</dbReference>
<evidence type="ECO:0000313" key="3">
    <source>
        <dbReference type="EMBL" id="SFE82300.1"/>
    </source>
</evidence>
<evidence type="ECO:0000313" key="4">
    <source>
        <dbReference type="Proteomes" id="UP000199513"/>
    </source>
</evidence>
<dbReference type="InterPro" id="IPR045670">
    <property type="entry name" value="DUF5916"/>
</dbReference>
<dbReference type="GO" id="GO:0030246">
    <property type="term" value="F:carbohydrate binding"/>
    <property type="evidence" value="ECO:0007669"/>
    <property type="project" value="InterPro"/>
</dbReference>
<gene>
    <name evidence="3" type="ORF">SAMN04488541_1007108</name>
</gene>
<dbReference type="GO" id="GO:0004553">
    <property type="term" value="F:hydrolase activity, hydrolyzing O-glycosyl compounds"/>
    <property type="evidence" value="ECO:0007669"/>
    <property type="project" value="InterPro"/>
</dbReference>
<feature type="domain" description="Carbohydrate-binding" evidence="1">
    <location>
        <begin position="45"/>
        <end position="206"/>
    </location>
</feature>
<dbReference type="Pfam" id="PF06452">
    <property type="entry name" value="CBM9_1"/>
    <property type="match status" value="1"/>
</dbReference>
<evidence type="ECO:0000259" key="1">
    <source>
        <dbReference type="Pfam" id="PF06452"/>
    </source>
</evidence>
<sequence length="738" mass="84378">MRLFLSLPVLFIVFYAKSAYSQDIFLPDSIKREVHAVAIQTNLRIDGKLDEAEWQLAKSTSDFVQVEPLQGEKANHDTEVRILYNKHFLYIAAFCRDSLGKSAIRTPDMRRDFNFQEHDFFGIAIDAFNDKRNAMTFMTNAYGTQRDLLSFDDRLFDTDWDGLWRVRTQRTEEGWIAEIAIPWQTLRYPASIEKTQSWGINFFRNRRKTNELTGWSPYPRAFSVLRMEYAGILKDIQPPPPSPNVRVQPYILGVADKYKGSEVGYEEKASTKVGGEVKWAVNPNTVLDLTFNTDFAQADVDRQVNNITRFSVFFPERRQFFLENASLFAAGLAPNDNLVGGSMRIQPFFSRRIGLDDSGNPIPLDAGARIVSRSLKRNYGGMLMRQRGNETEGAVNFGVARYSHNIGKQDRIGGIMTVKNKEATDKTQGYTNWTGAVDGFFRLSQKFSLNVMAIGTQSSNNGVGGLAGYAQFSYNSNQFVGWSTSTLVTKDFNPEMGFVSRYDVISNSTGGYAVWRPDWKPQWIRGLEPGFFAETYFQASTGKLQERVLNFNPIWLALNNGGFFGIFVTPTYQRLDEVFSPLGINIGVGEYNYLRYTALALSDPSKKISYRLNYEIGGYYNGRLDYFSIRVRTSPVPHFSLTLTYDSNKFSELGIEKVNESVKLVGVESRLAINPRLQLIGFYQYNTSQSREIWNMRLAWEFQPLSFVYLVFNQRGYETTERQQSQHLIGKLTYLKQF</sequence>
<feature type="domain" description="DUF5916" evidence="2">
    <location>
        <begin position="247"/>
        <end position="356"/>
    </location>
</feature>
<dbReference type="Gene3D" id="2.60.40.1190">
    <property type="match status" value="1"/>
</dbReference>
<accession>A0A1I2DQX6</accession>
<dbReference type="OrthoDB" id="9786766at2"/>
<dbReference type="RefSeq" id="WP_091541575.1">
    <property type="nucleotide sequence ID" value="NZ_FONY01000007.1"/>
</dbReference>
<protein>
    <submittedName>
        <fullName evidence="3">Carbohydrate family 9 binding domain-like</fullName>
    </submittedName>
</protein>
<dbReference type="InterPro" id="IPR010502">
    <property type="entry name" value="Carb-bd_dom_fam9"/>
</dbReference>
<organism evidence="3 4">
    <name type="scientific">Thermoflexibacter ruber</name>
    <dbReference type="NCBI Taxonomy" id="1003"/>
    <lineage>
        <taxon>Bacteria</taxon>
        <taxon>Pseudomonadati</taxon>
        <taxon>Bacteroidota</taxon>
        <taxon>Cytophagia</taxon>
        <taxon>Cytophagales</taxon>
        <taxon>Thermoflexibacteraceae</taxon>
        <taxon>Thermoflexibacter</taxon>
    </lineage>
</organism>
<dbReference type="Pfam" id="PF19313">
    <property type="entry name" value="DUF5916"/>
    <property type="match status" value="1"/>
</dbReference>
<proteinExistence type="predicted"/>
<dbReference type="STRING" id="1003.SAMN04488541_1007108"/>
<dbReference type="GO" id="GO:0016052">
    <property type="term" value="P:carbohydrate catabolic process"/>
    <property type="evidence" value="ECO:0007669"/>
    <property type="project" value="InterPro"/>
</dbReference>
<evidence type="ECO:0000259" key="2">
    <source>
        <dbReference type="Pfam" id="PF19313"/>
    </source>
</evidence>
<dbReference type="AlphaFoldDB" id="A0A1I2DQX6"/>
<reference evidence="3 4" key="1">
    <citation type="submission" date="2016-10" db="EMBL/GenBank/DDBJ databases">
        <authorList>
            <person name="de Groot N.N."/>
        </authorList>
    </citation>
    <scope>NUCLEOTIDE SEQUENCE [LARGE SCALE GENOMIC DNA]</scope>
    <source>
        <strain>GEY</strain>
        <strain evidence="4">DSM 9560</strain>
    </source>
</reference>
<name>A0A1I2DQX6_9BACT</name>
<keyword evidence="4" id="KW-1185">Reference proteome</keyword>
<dbReference type="Proteomes" id="UP000199513">
    <property type="component" value="Unassembled WGS sequence"/>
</dbReference>
<dbReference type="CDD" id="cd09618">
    <property type="entry name" value="CBM9_like_2"/>
    <property type="match status" value="1"/>
</dbReference>
<dbReference type="EMBL" id="FONY01000007">
    <property type="protein sequence ID" value="SFE82300.1"/>
    <property type="molecule type" value="Genomic_DNA"/>
</dbReference>